<feature type="compositionally biased region" description="Polar residues" evidence="1">
    <location>
        <begin position="264"/>
        <end position="277"/>
    </location>
</feature>
<dbReference type="SMART" id="SM00212">
    <property type="entry name" value="UBCc"/>
    <property type="match status" value="1"/>
</dbReference>
<dbReference type="PROSITE" id="PS50127">
    <property type="entry name" value="UBC_2"/>
    <property type="match status" value="1"/>
</dbReference>
<dbReference type="KEGG" id="ccin:107266529"/>
<dbReference type="CDD" id="cd23814">
    <property type="entry name" value="UEV_AKTIP"/>
    <property type="match status" value="1"/>
</dbReference>
<dbReference type="Pfam" id="PF00179">
    <property type="entry name" value="UQ_con"/>
    <property type="match status" value="1"/>
</dbReference>
<protein>
    <submittedName>
        <fullName evidence="4">Protein crossbronx homolog isoform X1</fullName>
    </submittedName>
</protein>
<dbReference type="InterPro" id="IPR016135">
    <property type="entry name" value="UBQ-conjugating_enzyme/RWD"/>
</dbReference>
<dbReference type="GeneID" id="107266529"/>
<evidence type="ECO:0000259" key="2">
    <source>
        <dbReference type="PROSITE" id="PS50127"/>
    </source>
</evidence>
<evidence type="ECO:0000313" key="3">
    <source>
        <dbReference type="Proteomes" id="UP000694920"/>
    </source>
</evidence>
<feature type="region of interest" description="Disordered" evidence="1">
    <location>
        <begin position="249"/>
        <end position="277"/>
    </location>
</feature>
<dbReference type="SUPFAM" id="SSF54495">
    <property type="entry name" value="UBC-like"/>
    <property type="match status" value="1"/>
</dbReference>
<dbReference type="Gene3D" id="3.10.110.10">
    <property type="entry name" value="Ubiquitin Conjugating Enzyme"/>
    <property type="match status" value="1"/>
</dbReference>
<proteinExistence type="predicted"/>
<dbReference type="PANTHER" id="PTHR24068">
    <property type="entry name" value="UBIQUITIN-CONJUGATING ENZYME E2"/>
    <property type="match status" value="1"/>
</dbReference>
<gene>
    <name evidence="4" type="primary">LOC107266529</name>
</gene>
<keyword evidence="3" id="KW-1185">Reference proteome</keyword>
<accession>A0AAJ7BRI1</accession>
<organism evidence="3 4">
    <name type="scientific">Cephus cinctus</name>
    <name type="common">Wheat stem sawfly</name>
    <dbReference type="NCBI Taxonomy" id="211228"/>
    <lineage>
        <taxon>Eukaryota</taxon>
        <taxon>Metazoa</taxon>
        <taxon>Ecdysozoa</taxon>
        <taxon>Arthropoda</taxon>
        <taxon>Hexapoda</taxon>
        <taxon>Insecta</taxon>
        <taxon>Pterygota</taxon>
        <taxon>Neoptera</taxon>
        <taxon>Endopterygota</taxon>
        <taxon>Hymenoptera</taxon>
        <taxon>Cephoidea</taxon>
        <taxon>Cephidae</taxon>
        <taxon>Cephus</taxon>
    </lineage>
</organism>
<feature type="domain" description="UBC core" evidence="2">
    <location>
        <begin position="67"/>
        <end position="215"/>
    </location>
</feature>
<reference evidence="4" key="1">
    <citation type="submission" date="2025-08" db="UniProtKB">
        <authorList>
            <consortium name="RefSeq"/>
        </authorList>
    </citation>
    <scope>IDENTIFICATION</scope>
</reference>
<evidence type="ECO:0000313" key="4">
    <source>
        <dbReference type="RefSeq" id="XP_015592610.1"/>
    </source>
</evidence>
<dbReference type="RefSeq" id="XP_015592610.1">
    <property type="nucleotide sequence ID" value="XM_015737124.2"/>
</dbReference>
<dbReference type="AlphaFoldDB" id="A0AAJ7BRI1"/>
<name>A0AAJ7BRI1_CEPCN</name>
<dbReference type="InterPro" id="IPR000608">
    <property type="entry name" value="UBC"/>
</dbReference>
<sequence>MRILNNVFESYSIRDQDEDTEDNFKRQGSFRKLLPANTNGDSQLSMSAKMIERPNLLQNNKEYRVFLQEHSILFEYKMVCIQDLKGIYVIPSAQNSFLWFGVQFVRQGIYQGGVFRFTITLPPNFPDGGCPKVVFQTNVFHPLINPDSGELYLAWNFPEWKRTNRVWSLIQFITKILTKVDSKMTPINQVAAALLETDVEKFQKLAKESVKNSLSQVYDPPPTDDPHYITFSPYDNDLHDPIKEEIYQPKEERENKTVGFSWVQPGSLQPFSKSETR</sequence>
<evidence type="ECO:0000256" key="1">
    <source>
        <dbReference type="SAM" id="MobiDB-lite"/>
    </source>
</evidence>
<dbReference type="Proteomes" id="UP000694920">
    <property type="component" value="Unplaced"/>
</dbReference>